<evidence type="ECO:0000256" key="2">
    <source>
        <dbReference type="ARBA" id="ARBA00005642"/>
    </source>
</evidence>
<sequence>MFYALNKEKWISSFKAIKKFQKENNIKKIGHAGTLDPLAEGLLIVATDEDTKLLSYLTLQDKKYICKMQLFKHSNSYDIDIETISILPRFNIEQEDIEKAINILKKQTTQVPPVFSAKKINGKRAYELARQNKSVELKANPIKIYDLDLIQYDKNKGVIEFFAHVSKGTYIRSIVHDLANLLNTDAVMCELFRTATGNITLQKNQKNKQLNNFKDLFGINIHALNKEELITLQKTNTLGIIKGINQETLLAYQNEIVAIAKIYDDKTDIIKIFWPRLNKLSQ</sequence>
<protein>
    <recommendedName>
        <fullName evidence="5">tRNA pseudouridine synthase B</fullName>
        <ecNumber evidence="5">5.4.99.25</ecNumber>
    </recommendedName>
    <alternativeName>
        <fullName evidence="5">tRNA pseudouridine(55) synthase</fullName>
        <shortName evidence="5">Psi55 synthase</shortName>
    </alternativeName>
    <alternativeName>
        <fullName evidence="5">tRNA pseudouridylate synthase</fullName>
    </alternativeName>
    <alternativeName>
        <fullName evidence="5">tRNA-uridine isomerase</fullName>
    </alternativeName>
</protein>
<evidence type="ECO:0000313" key="7">
    <source>
        <dbReference type="EMBL" id="QJG67185.1"/>
    </source>
</evidence>
<dbReference type="PANTHER" id="PTHR13767">
    <property type="entry name" value="TRNA-PSEUDOURIDINE SYNTHASE"/>
    <property type="match status" value="1"/>
</dbReference>
<evidence type="ECO:0000313" key="8">
    <source>
        <dbReference type="Proteomes" id="UP000501060"/>
    </source>
</evidence>
<accession>A0A858U7E7</accession>
<keyword evidence="4 5" id="KW-0413">Isomerase</keyword>
<comment type="similarity">
    <text evidence="2 5">Belongs to the pseudouridine synthase TruB family. Type 1 subfamily.</text>
</comment>
<dbReference type="PANTHER" id="PTHR13767:SF2">
    <property type="entry name" value="PSEUDOURIDYLATE SYNTHASE TRUB1"/>
    <property type="match status" value="1"/>
</dbReference>
<evidence type="ECO:0000256" key="5">
    <source>
        <dbReference type="HAMAP-Rule" id="MF_01080"/>
    </source>
</evidence>
<dbReference type="Gene3D" id="3.30.2350.10">
    <property type="entry name" value="Pseudouridine synthase"/>
    <property type="match status" value="1"/>
</dbReference>
<dbReference type="InterPro" id="IPR002501">
    <property type="entry name" value="PsdUridine_synth_N"/>
</dbReference>
<dbReference type="InterPro" id="IPR014780">
    <property type="entry name" value="tRNA_psdUridine_synth_TruB"/>
</dbReference>
<organism evidence="7 8">
    <name type="scientific">Mycoplasma phocoenae</name>
    <dbReference type="NCBI Taxonomy" id="754517"/>
    <lineage>
        <taxon>Bacteria</taxon>
        <taxon>Bacillati</taxon>
        <taxon>Mycoplasmatota</taxon>
        <taxon>Mollicutes</taxon>
        <taxon>Mycoplasmataceae</taxon>
        <taxon>Mycoplasma</taxon>
    </lineage>
</organism>
<dbReference type="RefSeq" id="WP_169605234.1">
    <property type="nucleotide sequence ID" value="NZ_CP051481.1"/>
</dbReference>
<dbReference type="EMBL" id="CP051481">
    <property type="protein sequence ID" value="QJG67185.1"/>
    <property type="molecule type" value="Genomic_DNA"/>
</dbReference>
<keyword evidence="8" id="KW-1185">Reference proteome</keyword>
<comment type="catalytic activity">
    <reaction evidence="1 5">
        <text>uridine(55) in tRNA = pseudouridine(55) in tRNA</text>
        <dbReference type="Rhea" id="RHEA:42532"/>
        <dbReference type="Rhea" id="RHEA-COMP:10101"/>
        <dbReference type="Rhea" id="RHEA-COMP:10102"/>
        <dbReference type="ChEBI" id="CHEBI:65314"/>
        <dbReference type="ChEBI" id="CHEBI:65315"/>
        <dbReference type="EC" id="5.4.99.25"/>
    </reaction>
</comment>
<proteinExistence type="inferred from homology"/>
<dbReference type="Proteomes" id="UP000501060">
    <property type="component" value="Chromosome"/>
</dbReference>
<dbReference type="AlphaFoldDB" id="A0A858U7E7"/>
<dbReference type="KEGG" id="mphe:HGG69_02630"/>
<evidence type="ECO:0000256" key="4">
    <source>
        <dbReference type="ARBA" id="ARBA00023235"/>
    </source>
</evidence>
<reference evidence="7 8" key="1">
    <citation type="submission" date="2020-04" db="EMBL/GenBank/DDBJ databases">
        <title>Novel Mycoplasma species detected in Phocoena phocoena (harbor porpoise) from the USA.</title>
        <authorList>
            <person name="Volokhov D.V."/>
        </authorList>
    </citation>
    <scope>NUCLEOTIDE SEQUENCE [LARGE SCALE GENOMIC DNA]</scope>
    <source>
        <strain evidence="7 8">Phocoena C-264-GEN</strain>
    </source>
</reference>
<evidence type="ECO:0000256" key="3">
    <source>
        <dbReference type="ARBA" id="ARBA00022694"/>
    </source>
</evidence>
<dbReference type="GO" id="GO:0160148">
    <property type="term" value="F:tRNA pseudouridine(55) synthase activity"/>
    <property type="evidence" value="ECO:0007669"/>
    <property type="project" value="UniProtKB-EC"/>
</dbReference>
<comment type="function">
    <text evidence="5">Responsible for synthesis of pseudouridine from uracil-55 in the psi GC loop of transfer RNAs.</text>
</comment>
<keyword evidence="3 5" id="KW-0819">tRNA processing</keyword>
<feature type="active site" description="Nucleophile" evidence="5">
    <location>
        <position position="36"/>
    </location>
</feature>
<dbReference type="HAMAP" id="MF_01080">
    <property type="entry name" value="TruB_bact"/>
    <property type="match status" value="1"/>
</dbReference>
<name>A0A858U7E7_9MOLU</name>
<dbReference type="GO" id="GO:0003723">
    <property type="term" value="F:RNA binding"/>
    <property type="evidence" value="ECO:0007669"/>
    <property type="project" value="InterPro"/>
</dbReference>
<dbReference type="EC" id="5.4.99.25" evidence="5"/>
<dbReference type="GO" id="GO:1990481">
    <property type="term" value="P:mRNA pseudouridine synthesis"/>
    <property type="evidence" value="ECO:0007669"/>
    <property type="project" value="TreeGrafter"/>
</dbReference>
<gene>
    <name evidence="5 7" type="primary">truB</name>
    <name evidence="7" type="ORF">HGG69_02630</name>
</gene>
<dbReference type="InterPro" id="IPR020103">
    <property type="entry name" value="PsdUridine_synth_cat_dom_sf"/>
</dbReference>
<dbReference type="NCBIfam" id="TIGR00431">
    <property type="entry name" value="TruB"/>
    <property type="match status" value="1"/>
</dbReference>
<evidence type="ECO:0000256" key="1">
    <source>
        <dbReference type="ARBA" id="ARBA00000385"/>
    </source>
</evidence>
<dbReference type="Pfam" id="PF01509">
    <property type="entry name" value="TruB_N"/>
    <property type="match status" value="1"/>
</dbReference>
<dbReference type="SUPFAM" id="SSF55120">
    <property type="entry name" value="Pseudouridine synthase"/>
    <property type="match status" value="1"/>
</dbReference>
<feature type="domain" description="Pseudouridine synthase II N-terminal" evidence="6">
    <location>
        <begin position="25"/>
        <end position="171"/>
    </location>
</feature>
<dbReference type="GO" id="GO:0031119">
    <property type="term" value="P:tRNA pseudouridine synthesis"/>
    <property type="evidence" value="ECO:0007669"/>
    <property type="project" value="UniProtKB-UniRule"/>
</dbReference>
<evidence type="ECO:0000259" key="6">
    <source>
        <dbReference type="Pfam" id="PF01509"/>
    </source>
</evidence>